<comment type="caution">
    <text evidence="3">The sequence shown here is derived from an EMBL/GenBank/DDBJ whole genome shotgun (WGS) entry which is preliminary data.</text>
</comment>
<dbReference type="Proteomes" id="UP000279259">
    <property type="component" value="Unassembled WGS sequence"/>
</dbReference>
<sequence>MGLKPFASLAGWYTLCSMIGLTAAQQAFNVSASNQSPMIIYSPSRSGPANSSWSPSTPGINNTDSSSYNTSRTTSFVGATASLFWYGTAMWWWGELDGSVRMFVDGIETNQAAGQTNVMACVTDLRDQWHNSTLVLLSGTLELWDASFTVVSGSSGTITSNQTLQAVTNGAISNWLDTSQGSWAASNCTIDNGVYEPVTNWTDDSYHYVMTNHTDSKISLDPPKNTSFVKLIGTVGPSRGAFSVALSTGSSISGPTPANQSFNGYSPFASEEVVYFASLDPTLLYAITVQNHGTQGQLWDIITATYYTVAKSNTSSQPQPTTTTTAGQASSSSTNIGAIVGGVVSPSSELTAGLACALEQPADSGRSPDHTPDPFVVDDDASETRMTPFYDGPTTTGTRTSVQQGVVGTSHDSTSRLPTSMDWTTSNPSSPGLSIGGTSSPPSSPGLSLSLAGPSSDRSYSEKMLRPLPLPPGARHAVRSPPPKPHLGDMGVVGTGPLHAGSVQEQDAGRVQDVIAPPSYDPSWIAQRD</sequence>
<feature type="signal peptide" evidence="2">
    <location>
        <begin position="1"/>
        <end position="24"/>
    </location>
</feature>
<feature type="chain" id="PRO_5019316277" description="Fucose-specific lectin" evidence="2">
    <location>
        <begin position="25"/>
        <end position="529"/>
    </location>
</feature>
<feature type="compositionally biased region" description="Polar residues" evidence="1">
    <location>
        <begin position="393"/>
        <end position="427"/>
    </location>
</feature>
<evidence type="ECO:0000313" key="3">
    <source>
        <dbReference type="EMBL" id="RSH95650.1"/>
    </source>
</evidence>
<feature type="region of interest" description="Disordered" evidence="1">
    <location>
        <begin position="312"/>
        <end position="333"/>
    </location>
</feature>
<evidence type="ECO:0000256" key="1">
    <source>
        <dbReference type="SAM" id="MobiDB-lite"/>
    </source>
</evidence>
<dbReference type="AlphaFoldDB" id="A0A427YX33"/>
<dbReference type="OrthoDB" id="2563047at2759"/>
<keyword evidence="2" id="KW-0732">Signal</keyword>
<name>A0A427YX33_9TREE</name>
<keyword evidence="4" id="KW-1185">Reference proteome</keyword>
<proteinExistence type="predicted"/>
<accession>A0A427YX33</accession>
<gene>
    <name evidence="3" type="ORF">EHS25_000742</name>
</gene>
<feature type="region of interest" description="Disordered" evidence="1">
    <location>
        <begin position="360"/>
        <end position="529"/>
    </location>
</feature>
<dbReference type="EMBL" id="RSCD01000001">
    <property type="protein sequence ID" value="RSH95650.1"/>
    <property type="molecule type" value="Genomic_DNA"/>
</dbReference>
<organism evidence="3 4">
    <name type="scientific">Saitozyma podzolica</name>
    <dbReference type="NCBI Taxonomy" id="1890683"/>
    <lineage>
        <taxon>Eukaryota</taxon>
        <taxon>Fungi</taxon>
        <taxon>Dikarya</taxon>
        <taxon>Basidiomycota</taxon>
        <taxon>Agaricomycotina</taxon>
        <taxon>Tremellomycetes</taxon>
        <taxon>Tremellales</taxon>
        <taxon>Trimorphomycetaceae</taxon>
        <taxon>Saitozyma</taxon>
    </lineage>
</organism>
<evidence type="ECO:0008006" key="5">
    <source>
        <dbReference type="Google" id="ProtNLM"/>
    </source>
</evidence>
<feature type="compositionally biased region" description="Low complexity" evidence="1">
    <location>
        <begin position="428"/>
        <end position="456"/>
    </location>
</feature>
<evidence type="ECO:0000256" key="2">
    <source>
        <dbReference type="SAM" id="SignalP"/>
    </source>
</evidence>
<feature type="region of interest" description="Disordered" evidence="1">
    <location>
        <begin position="46"/>
        <end position="66"/>
    </location>
</feature>
<protein>
    <recommendedName>
        <fullName evidence="5">Fucose-specific lectin</fullName>
    </recommendedName>
</protein>
<evidence type="ECO:0000313" key="4">
    <source>
        <dbReference type="Proteomes" id="UP000279259"/>
    </source>
</evidence>
<reference evidence="3 4" key="1">
    <citation type="submission" date="2018-11" db="EMBL/GenBank/DDBJ databases">
        <title>Genome sequence of Saitozyma podzolica DSM 27192.</title>
        <authorList>
            <person name="Aliyu H."/>
            <person name="Gorte O."/>
            <person name="Ochsenreither K."/>
        </authorList>
    </citation>
    <scope>NUCLEOTIDE SEQUENCE [LARGE SCALE GENOMIC DNA]</scope>
    <source>
        <strain evidence="3 4">DSM 27192</strain>
    </source>
</reference>